<organism evidence="2 3">
    <name type="scientific">Necator americanus</name>
    <name type="common">Human hookworm</name>
    <dbReference type="NCBI Taxonomy" id="51031"/>
    <lineage>
        <taxon>Eukaryota</taxon>
        <taxon>Metazoa</taxon>
        <taxon>Ecdysozoa</taxon>
        <taxon>Nematoda</taxon>
        <taxon>Chromadorea</taxon>
        <taxon>Rhabditida</taxon>
        <taxon>Rhabditina</taxon>
        <taxon>Rhabditomorpha</taxon>
        <taxon>Strongyloidea</taxon>
        <taxon>Ancylostomatidae</taxon>
        <taxon>Bunostominae</taxon>
        <taxon>Necator</taxon>
    </lineage>
</organism>
<name>A0ABR1BNN5_NECAM</name>
<dbReference type="Proteomes" id="UP001303046">
    <property type="component" value="Unassembled WGS sequence"/>
</dbReference>
<feature type="region of interest" description="Disordered" evidence="1">
    <location>
        <begin position="72"/>
        <end position="93"/>
    </location>
</feature>
<evidence type="ECO:0000313" key="3">
    <source>
        <dbReference type="Proteomes" id="UP001303046"/>
    </source>
</evidence>
<evidence type="ECO:0000313" key="2">
    <source>
        <dbReference type="EMBL" id="KAK6727411.1"/>
    </source>
</evidence>
<evidence type="ECO:0000256" key="1">
    <source>
        <dbReference type="SAM" id="MobiDB-lite"/>
    </source>
</evidence>
<comment type="caution">
    <text evidence="2">The sequence shown here is derived from an EMBL/GenBank/DDBJ whole genome shotgun (WGS) entry which is preliminary data.</text>
</comment>
<gene>
    <name evidence="2" type="primary">Necator_chrI.g1357</name>
    <name evidence="2" type="ORF">RB195_005231</name>
</gene>
<sequence length="93" mass="10384">MFGDSSPFRYAELPGVADLRAVSYSMSIFSTREMSSPKEYGNNDEWTGSERSHAVEVRQSCIQGICTSTKMRVTDNSSPSTELRPNQLRGNSR</sequence>
<proteinExistence type="predicted"/>
<dbReference type="EMBL" id="JAVFWL010000001">
    <property type="protein sequence ID" value="KAK6727411.1"/>
    <property type="molecule type" value="Genomic_DNA"/>
</dbReference>
<reference evidence="2 3" key="1">
    <citation type="submission" date="2023-08" db="EMBL/GenBank/DDBJ databases">
        <title>A Necator americanus chromosomal reference genome.</title>
        <authorList>
            <person name="Ilik V."/>
            <person name="Petrzelkova K.J."/>
            <person name="Pardy F."/>
            <person name="Fuh T."/>
            <person name="Niatou-Singa F.S."/>
            <person name="Gouil Q."/>
            <person name="Baker L."/>
            <person name="Ritchie M.E."/>
            <person name="Jex A.R."/>
            <person name="Gazzola D."/>
            <person name="Li H."/>
            <person name="Toshio Fujiwara R."/>
            <person name="Zhan B."/>
            <person name="Aroian R.V."/>
            <person name="Pafco B."/>
            <person name="Schwarz E.M."/>
        </authorList>
    </citation>
    <scope>NUCLEOTIDE SEQUENCE [LARGE SCALE GENOMIC DNA]</scope>
    <source>
        <strain evidence="2 3">Aroian</strain>
        <tissue evidence="2">Whole animal</tissue>
    </source>
</reference>
<keyword evidence="3" id="KW-1185">Reference proteome</keyword>
<accession>A0ABR1BNN5</accession>
<protein>
    <submittedName>
        <fullName evidence="2">Uncharacterized protein</fullName>
    </submittedName>
</protein>